<keyword evidence="5" id="KW-0482">Metalloprotease</keyword>
<dbReference type="InterPro" id="IPR050626">
    <property type="entry name" value="Peptidase_M16"/>
</dbReference>
<feature type="domain" description="Peptidase M16 N-terminal" evidence="8">
    <location>
        <begin position="85"/>
        <end position="202"/>
    </location>
</feature>
<dbReference type="InterPro" id="IPR007863">
    <property type="entry name" value="Peptidase_M16_C"/>
</dbReference>
<feature type="domain" description="Peptidase M16 N-terminal" evidence="8">
    <location>
        <begin position="563"/>
        <end position="675"/>
    </location>
</feature>
<dbReference type="Pfam" id="PF05193">
    <property type="entry name" value="Peptidase_M16_C"/>
    <property type="match status" value="2"/>
</dbReference>
<reference evidence="10 11" key="1">
    <citation type="submission" date="2016-10" db="EMBL/GenBank/DDBJ databases">
        <authorList>
            <person name="de Groot N.N."/>
        </authorList>
    </citation>
    <scope>NUCLEOTIDE SEQUENCE [LARGE SCALE GENOMIC DNA]</scope>
    <source>
        <strain evidence="10 11">DSM 6793</strain>
    </source>
</reference>
<dbReference type="Gene3D" id="3.30.830.10">
    <property type="entry name" value="Metalloenzyme, LuxS/M16 peptidase-like"/>
    <property type="match status" value="4"/>
</dbReference>
<evidence type="ECO:0000256" key="5">
    <source>
        <dbReference type="ARBA" id="ARBA00023049"/>
    </source>
</evidence>
<evidence type="ECO:0000256" key="3">
    <source>
        <dbReference type="ARBA" id="ARBA00022801"/>
    </source>
</evidence>
<dbReference type="GO" id="GO:0008237">
    <property type="term" value="F:metallopeptidase activity"/>
    <property type="evidence" value="ECO:0007669"/>
    <property type="project" value="UniProtKB-KW"/>
</dbReference>
<keyword evidence="3" id="KW-0378">Hydrolase</keyword>
<keyword evidence="7" id="KW-0732">Signal</keyword>
<evidence type="ECO:0000256" key="7">
    <source>
        <dbReference type="SAM" id="SignalP"/>
    </source>
</evidence>
<dbReference type="STRING" id="927664.SAMN05421780_10957"/>
<gene>
    <name evidence="10" type="ORF">SAMN05421780_10957</name>
</gene>
<dbReference type="Pfam" id="PF00675">
    <property type="entry name" value="Peptidase_M16"/>
    <property type="match status" value="2"/>
</dbReference>
<dbReference type="RefSeq" id="WP_245756735.1">
    <property type="nucleotide sequence ID" value="NZ_FOLE01000009.1"/>
</dbReference>
<dbReference type="PANTHER" id="PTHR43690">
    <property type="entry name" value="NARDILYSIN"/>
    <property type="match status" value="1"/>
</dbReference>
<feature type="region of interest" description="Disordered" evidence="6">
    <location>
        <begin position="985"/>
        <end position="1011"/>
    </location>
</feature>
<accession>A0A1I1LN07</accession>
<proteinExistence type="inferred from homology"/>
<evidence type="ECO:0000259" key="9">
    <source>
        <dbReference type="Pfam" id="PF05193"/>
    </source>
</evidence>
<keyword evidence="4" id="KW-0862">Zinc</keyword>
<comment type="similarity">
    <text evidence="1">Belongs to the peptidase M16 family.</text>
</comment>
<dbReference type="PANTHER" id="PTHR43690:SF35">
    <property type="entry name" value="NON-CATALYTIC MEMBER OF PEPTIDASE SUBFAMILY M16B-RELATED"/>
    <property type="match status" value="1"/>
</dbReference>
<evidence type="ECO:0000313" key="10">
    <source>
        <dbReference type="EMBL" id="SFC74597.1"/>
    </source>
</evidence>
<feature type="domain" description="Peptidase M16 C-terminal" evidence="9">
    <location>
        <begin position="707"/>
        <end position="883"/>
    </location>
</feature>
<dbReference type="EMBL" id="FOLE01000009">
    <property type="protein sequence ID" value="SFC74597.1"/>
    <property type="molecule type" value="Genomic_DNA"/>
</dbReference>
<feature type="chain" id="PRO_5011709915" evidence="7">
    <location>
        <begin position="22"/>
        <end position="1011"/>
    </location>
</feature>
<protein>
    <submittedName>
        <fullName evidence="10">Zinc protease</fullName>
    </submittedName>
</protein>
<organism evidence="10 11">
    <name type="scientific">Flexibacter flexilis DSM 6793</name>
    <dbReference type="NCBI Taxonomy" id="927664"/>
    <lineage>
        <taxon>Bacteria</taxon>
        <taxon>Pseudomonadati</taxon>
        <taxon>Bacteroidota</taxon>
        <taxon>Cytophagia</taxon>
        <taxon>Cytophagales</taxon>
        <taxon>Flexibacteraceae</taxon>
        <taxon>Flexibacter</taxon>
    </lineage>
</organism>
<keyword evidence="2 10" id="KW-0645">Protease</keyword>
<evidence type="ECO:0000256" key="4">
    <source>
        <dbReference type="ARBA" id="ARBA00022833"/>
    </source>
</evidence>
<dbReference type="InterPro" id="IPR011249">
    <property type="entry name" value="Metalloenz_LuxS/M16"/>
</dbReference>
<name>A0A1I1LN07_9BACT</name>
<feature type="domain" description="Peptidase M16 C-terminal" evidence="9">
    <location>
        <begin position="241"/>
        <end position="416"/>
    </location>
</feature>
<evidence type="ECO:0000313" key="11">
    <source>
        <dbReference type="Proteomes" id="UP000199514"/>
    </source>
</evidence>
<dbReference type="AlphaFoldDB" id="A0A1I1LN07"/>
<evidence type="ECO:0000256" key="2">
    <source>
        <dbReference type="ARBA" id="ARBA00022670"/>
    </source>
</evidence>
<feature type="compositionally biased region" description="Basic and acidic residues" evidence="6">
    <location>
        <begin position="999"/>
        <end position="1011"/>
    </location>
</feature>
<dbReference type="GO" id="GO:0046872">
    <property type="term" value="F:metal ion binding"/>
    <property type="evidence" value="ECO:0007669"/>
    <property type="project" value="InterPro"/>
</dbReference>
<dbReference type="InterPro" id="IPR011765">
    <property type="entry name" value="Pept_M16_N"/>
</dbReference>
<dbReference type="GO" id="GO:0006508">
    <property type="term" value="P:proteolysis"/>
    <property type="evidence" value="ECO:0007669"/>
    <property type="project" value="UniProtKB-KW"/>
</dbReference>
<evidence type="ECO:0000259" key="8">
    <source>
        <dbReference type="Pfam" id="PF00675"/>
    </source>
</evidence>
<feature type="signal peptide" evidence="7">
    <location>
        <begin position="1"/>
        <end position="21"/>
    </location>
</feature>
<evidence type="ECO:0000256" key="1">
    <source>
        <dbReference type="ARBA" id="ARBA00007261"/>
    </source>
</evidence>
<evidence type="ECO:0000256" key="6">
    <source>
        <dbReference type="SAM" id="MobiDB-lite"/>
    </source>
</evidence>
<keyword evidence="11" id="KW-1185">Reference proteome</keyword>
<dbReference type="SUPFAM" id="SSF63411">
    <property type="entry name" value="LuxS/MPP-like metallohydrolase"/>
    <property type="match status" value="4"/>
</dbReference>
<dbReference type="Proteomes" id="UP000199514">
    <property type="component" value="Unassembled WGS sequence"/>
</dbReference>
<sequence length="1011" mass="112378">MLKKTIILSMGMALALGVVQAQKKAPAKKPSATAVAPKKEAAAKPAAAPAKLGDGTRFIEKVTRKGDEIIIPYEKYELANGLTLVIHEDHSDPVVHVDVTYHVGSAREQIGKSGFAHFFEHMMFQGSDHVADEEHFKIVSESGGTLNGTTNRDRTNYFETMPSNQLETALWLEADRMGFLLDAVTQKKFEVQRATVKNERGQNYDNRPYGLASEYAAKTLYPYGHPYSWLTIGYIEDLNRVDVQDLKNFFLRWYGPNNAVVTVGGDVKPAEVISLVEKYFGSIPRGPEVKKMSLPAPVLESDRYVSYEDNVRFPLMQMVFPTVPNYHPDEVALDCLAEILGGSNTSLFYQRFVKAQNALQAQVYHPAFELSGEFTVTVLPFPGKGLADMEKMVRETFVEFEKRGVTDDDLKRFKANYEVQSIEGLASVSGKVSRLASLQTFTGNANYSVKDIEAHRKLTKEDVMRVYNQYIKGKKAVITSVVPKGKTDLVAAPNNFTPDGSKYQAPADEYKGLVYNKAKDNFDRSKRPAAGANPVVNVPDYWQDKFPNGIRAIGTYTDELPMTSILMSVKCGHRMEALDPTKAGVAQLVAGMLEEASEKYTAEELSSELEKLGSSISVSAGNNEIAIEITALTKNLDATLRLAEQRILHPRFDKEDFERLKNQQLEGIANQANQPVAIANAVYNRLLYGEGNILAVPTAGTVKTVENITLDDVKKYYKDYFSPSLTSLVVVGNVTGESIMPKLDFLARWKGEKVKRAPVQLTPKIEKTRIFLVDKEKAPQSEIRIGYIAMKYDATGKYYKAKLMNYILGGAFNSRINLNLREDKGYTYGARSGFSGSDIAGPFTASAGVKGNVTDSAIIEFIKEIKLYADKGITPEELEFTKRSIGQSEALKYETQIQKAYFLGQIIDYGLDRNYTQKQNEVLEKIARGEINMLAHNLLPVDKMNIVVVGDKASLKDKLVKLGYEVVELTKDGEVVEGANFTLPVMPKPEPARNPKTAELPKHSQDKKMEP</sequence>